<dbReference type="GeneID" id="77462997"/>
<sequence>MRSMVDESHLFLKPALHRHAVCVDATLGHGKDTAFFLSEGVQKVFAFEIQENILQNTMKKLEDPKVQAFCQGHETMDTLIFEPIDAMIFNFGYCPQEDPSICTQADTSVMAIQKGLKLLKRKGRMALVLYPHPSGKEEAKCIEKYVQSLSASLYTVVQYKQLNKEDSPYLIGIEKKEGYHE</sequence>
<dbReference type="EMBL" id="UHFX01000003">
    <property type="protein sequence ID" value="SUO05132.1"/>
    <property type="molecule type" value="Genomic_DNA"/>
</dbReference>
<keyword evidence="1" id="KW-0489">Methyltransferase</keyword>
<dbReference type="RefSeq" id="WP_022790329.1">
    <property type="nucleotide sequence ID" value="NZ_UHFX01000003.1"/>
</dbReference>
<dbReference type="Gene3D" id="3.40.50.150">
    <property type="entry name" value="Vaccinia Virus protein VP39"/>
    <property type="match status" value="1"/>
</dbReference>
<keyword evidence="1" id="KW-0808">Transferase</keyword>
<dbReference type="InterPro" id="IPR010719">
    <property type="entry name" value="MnmM_MeTrfase"/>
</dbReference>
<dbReference type="SUPFAM" id="SSF53335">
    <property type="entry name" value="S-adenosyl-L-methionine-dependent methyltransferases"/>
    <property type="match status" value="1"/>
</dbReference>
<dbReference type="PANTHER" id="PTHR35276">
    <property type="entry name" value="S-ADENOSYL-L-METHIONINE-DEPENDENT METHYLTRANSFERASES SUPERFAMILY PROTEIN"/>
    <property type="match status" value="1"/>
</dbReference>
<evidence type="ECO:0000313" key="1">
    <source>
        <dbReference type="EMBL" id="SUO05132.1"/>
    </source>
</evidence>
<dbReference type="Pfam" id="PF06962">
    <property type="entry name" value="rRNA_methylase"/>
    <property type="match status" value="1"/>
</dbReference>
<dbReference type="GO" id="GO:0032259">
    <property type="term" value="P:methylation"/>
    <property type="evidence" value="ECO:0007669"/>
    <property type="project" value="UniProtKB-KW"/>
</dbReference>
<reference evidence="1 2" key="1">
    <citation type="submission" date="2018-06" db="EMBL/GenBank/DDBJ databases">
        <authorList>
            <consortium name="Pathogen Informatics"/>
            <person name="Doyle S."/>
        </authorList>
    </citation>
    <scope>NUCLEOTIDE SEQUENCE [LARGE SCALE GENOMIC DNA]</scope>
    <source>
        <strain evidence="1 2">NCTC11087</strain>
    </source>
</reference>
<keyword evidence="2" id="KW-1185">Reference proteome</keyword>
<evidence type="ECO:0000313" key="2">
    <source>
        <dbReference type="Proteomes" id="UP000255523"/>
    </source>
</evidence>
<gene>
    <name evidence="1" type="ORF">NCTC11087_02068</name>
</gene>
<accession>A0A380LQL4</accession>
<protein>
    <submittedName>
        <fullName evidence="1">Putative rRNA methylase</fullName>
        <ecNumber evidence="1">2.1.-.-</ecNumber>
    </submittedName>
</protein>
<organism evidence="1 2">
    <name type="scientific">Faecalicoccus pleomorphus</name>
    <dbReference type="NCBI Taxonomy" id="1323"/>
    <lineage>
        <taxon>Bacteria</taxon>
        <taxon>Bacillati</taxon>
        <taxon>Bacillota</taxon>
        <taxon>Erysipelotrichia</taxon>
        <taxon>Erysipelotrichales</taxon>
        <taxon>Erysipelotrichaceae</taxon>
        <taxon>Faecalicoccus</taxon>
    </lineage>
</organism>
<dbReference type="InterPro" id="IPR029063">
    <property type="entry name" value="SAM-dependent_MTases_sf"/>
</dbReference>
<dbReference type="Proteomes" id="UP000255523">
    <property type="component" value="Unassembled WGS sequence"/>
</dbReference>
<dbReference type="EC" id="2.1.-.-" evidence="1"/>
<dbReference type="PANTHER" id="PTHR35276:SF1">
    <property type="entry name" value="TRNA (MNM(5)S(2)U34)-METHYLTRANSFERASE, CHLOROPLASTIC"/>
    <property type="match status" value="1"/>
</dbReference>
<dbReference type="AlphaFoldDB" id="A0A380LQL4"/>
<proteinExistence type="predicted"/>
<dbReference type="GO" id="GO:0008168">
    <property type="term" value="F:methyltransferase activity"/>
    <property type="evidence" value="ECO:0007669"/>
    <property type="project" value="UniProtKB-KW"/>
</dbReference>
<name>A0A380LQL4_9FIRM</name>
<dbReference type="OrthoDB" id="9792989at2"/>